<protein>
    <recommendedName>
        <fullName evidence="3">Integrase catalytic domain-containing protein</fullName>
    </recommendedName>
</protein>
<dbReference type="PROSITE" id="PS50994">
    <property type="entry name" value="INTEGRASE"/>
    <property type="match status" value="1"/>
</dbReference>
<evidence type="ECO:0000256" key="1">
    <source>
        <dbReference type="ARBA" id="ARBA00022884"/>
    </source>
</evidence>
<keyword evidence="5" id="KW-1185">Reference proteome</keyword>
<name>A0A2S4PJP3_9PEZI</name>
<reference evidence="4 5" key="1">
    <citation type="submission" date="2017-10" db="EMBL/GenBank/DDBJ databases">
        <title>Development of genomic resources for the powdery mildew, Erysiphe pulchra.</title>
        <authorList>
            <person name="Wadl P.A."/>
            <person name="Mack B.M."/>
            <person name="Moore G."/>
            <person name="Beltz S.B."/>
        </authorList>
    </citation>
    <scope>NUCLEOTIDE SEQUENCE [LARGE SCALE GENOMIC DNA]</scope>
    <source>
        <strain evidence="4">Cflorida</strain>
    </source>
</reference>
<dbReference type="InterPro" id="IPR036397">
    <property type="entry name" value="RNaseH_sf"/>
</dbReference>
<dbReference type="SUPFAM" id="SSF53098">
    <property type="entry name" value="Ribonuclease H-like"/>
    <property type="match status" value="1"/>
</dbReference>
<dbReference type="EMBL" id="PEDP01003504">
    <property type="protein sequence ID" value="POS82244.1"/>
    <property type="molecule type" value="Genomic_DNA"/>
</dbReference>
<dbReference type="InterPro" id="IPR050951">
    <property type="entry name" value="Retrovirus_Pol_polyprotein"/>
</dbReference>
<accession>A0A2S4PJP3</accession>
<dbReference type="PANTHER" id="PTHR37984:SF5">
    <property type="entry name" value="PROTEIN NYNRIN-LIKE"/>
    <property type="match status" value="1"/>
</dbReference>
<dbReference type="STRING" id="225359.A0A2S4PJP3"/>
<dbReference type="AlphaFoldDB" id="A0A2S4PJP3"/>
<feature type="domain" description="Integrase catalytic" evidence="3">
    <location>
        <begin position="731"/>
        <end position="909"/>
    </location>
</feature>
<dbReference type="GO" id="GO:0015074">
    <property type="term" value="P:DNA integration"/>
    <property type="evidence" value="ECO:0007669"/>
    <property type="project" value="InterPro"/>
</dbReference>
<dbReference type="Proteomes" id="UP000237438">
    <property type="component" value="Unassembled WGS sequence"/>
</dbReference>
<dbReference type="OrthoDB" id="3563642at2759"/>
<evidence type="ECO:0000259" key="3">
    <source>
        <dbReference type="PROSITE" id="PS50994"/>
    </source>
</evidence>
<evidence type="ECO:0000256" key="2">
    <source>
        <dbReference type="SAM" id="MobiDB-lite"/>
    </source>
</evidence>
<proteinExistence type="predicted"/>
<dbReference type="GO" id="GO:0003723">
    <property type="term" value="F:RNA binding"/>
    <property type="evidence" value="ECO:0007669"/>
    <property type="project" value="UniProtKB-KW"/>
</dbReference>
<organism evidence="4 5">
    <name type="scientific">Erysiphe pulchra</name>
    <dbReference type="NCBI Taxonomy" id="225359"/>
    <lineage>
        <taxon>Eukaryota</taxon>
        <taxon>Fungi</taxon>
        <taxon>Dikarya</taxon>
        <taxon>Ascomycota</taxon>
        <taxon>Pezizomycotina</taxon>
        <taxon>Leotiomycetes</taxon>
        <taxon>Erysiphales</taxon>
        <taxon>Erysiphaceae</taxon>
        <taxon>Erysiphe</taxon>
    </lineage>
</organism>
<dbReference type="GO" id="GO:0005634">
    <property type="term" value="C:nucleus"/>
    <property type="evidence" value="ECO:0007669"/>
    <property type="project" value="UniProtKB-ARBA"/>
</dbReference>
<dbReference type="PANTHER" id="PTHR37984">
    <property type="entry name" value="PROTEIN CBG26694"/>
    <property type="match status" value="1"/>
</dbReference>
<feature type="compositionally biased region" description="Low complexity" evidence="2">
    <location>
        <begin position="1008"/>
        <end position="1033"/>
    </location>
</feature>
<dbReference type="InterPro" id="IPR012337">
    <property type="entry name" value="RNaseH-like_sf"/>
</dbReference>
<keyword evidence="1" id="KW-0694">RNA-binding</keyword>
<gene>
    <name evidence="4" type="ORF">EPUL_006651</name>
</gene>
<feature type="compositionally biased region" description="Low complexity" evidence="2">
    <location>
        <begin position="1044"/>
        <end position="1054"/>
    </location>
</feature>
<dbReference type="InterPro" id="IPR001584">
    <property type="entry name" value="Integrase_cat-core"/>
</dbReference>
<comment type="caution">
    <text evidence="4">The sequence shown here is derived from an EMBL/GenBank/DDBJ whole genome shotgun (WGS) entry which is preliminary data.</text>
</comment>
<evidence type="ECO:0000313" key="4">
    <source>
        <dbReference type="EMBL" id="POS82244.1"/>
    </source>
</evidence>
<sequence>MENQADSLRGKISNFGQPLDFNNRTPSTSEINGFIAWRIAIYIDSHYRDYSLWEAFVEDFEDFTTETFEIASKDSLRKLRDFLRENGVFVYKKVRTPIAKELFNVVSEEERHIWTKEEIEEQLNNANGLNSNMTSFTNSIIRPHHLTTQKYHPVKVENRPTENKADTSDHGRELGNLMKMYNDKLKYRGSTDSFDFKLTIFYDLCNKACIRPEIYSTAFSTMLRDDALDYFYDSVNNQGFSFEIMCTMVKSHFETDEHRQEMMSKWNLLTLNVVVKQNPDKTLQSCFEILLKELRLTQRALSSEFRSEKCLRDKLIYACSDIEACAYACLKPSSSLEGLCSDLRSSIISFTRIRNTNTQSSSDQVFYTDRIYRSQNDNQNRSSKPLSKKKCFVCHKEGCWSNRHPEEERNHAVNKFKQRFRQTLSKNINKRINQYILEFEDGQQEIFCQDELEYNSSDDTNLQNDLEAIINCAEISDDESGRHTPSDKTNIFMTSYGQINGHEIISKLNDQSVYHMITKSNLNFLKTDPFTYNTNKRYTSDKFYGIMIDTGASSWSTAGYGQYLAYKALNNNTVIDTSKSGALTVQFGIGSTSSLGSITIQSPIGTITFHIVQADTPFLLCLKDMDRLGIFLNNLSNTLVKNNVSFPIVRQFGHPFFVWQDLPDILTSSNSTDEIPILHCYLTNQEIRQLHRRFGHPSSHRLFRLLKRSGHDTDEKIINRLTKYCHFCQLHGKSPGRFKFTLKDDVAFNHTIFVDVMYINNSPILHVVDKETHFQAAHWLRNMTAQHTWDVLRLCWIDVYIGPPDIITHDPGTNFASREFQQYAGSMAIKTMQTPVEAHHSIGLVERYHAPLRRAYEIISQELKGMNISKDMILQMSVKALNDSAGPDGIVPTLLVFGTYPRMSELDPPAPSISQRSLAISKAMKEVRKLRASRQVTEALRQRNGPSTVELHKLPLHSDVLVWRENLKWTGPFKLLLVEGETCKVELPSGPTSFRSTSVKPYFHDVISDYNNSNDKNSNDSNSDNNDNSNNDLKNYDDDELKNNNDINDNNDNN</sequence>
<feature type="non-terminal residue" evidence="4">
    <location>
        <position position="1054"/>
    </location>
</feature>
<feature type="region of interest" description="Disordered" evidence="2">
    <location>
        <begin position="1008"/>
        <end position="1054"/>
    </location>
</feature>
<evidence type="ECO:0000313" key="5">
    <source>
        <dbReference type="Proteomes" id="UP000237438"/>
    </source>
</evidence>
<dbReference type="Gene3D" id="3.30.420.10">
    <property type="entry name" value="Ribonuclease H-like superfamily/Ribonuclease H"/>
    <property type="match status" value="1"/>
</dbReference>